<feature type="transmembrane region" description="Helical" evidence="1">
    <location>
        <begin position="143"/>
        <end position="164"/>
    </location>
</feature>
<comment type="caution">
    <text evidence="2">The sequence shown here is derived from an EMBL/GenBank/DDBJ whole genome shotgun (WGS) entry which is preliminary data.</text>
</comment>
<dbReference type="GO" id="GO:0005886">
    <property type="term" value="C:plasma membrane"/>
    <property type="evidence" value="ECO:0007669"/>
    <property type="project" value="UniProtKB-SubCell"/>
</dbReference>
<keyword evidence="1" id="KW-1003">Cell membrane</keyword>
<keyword evidence="1" id="KW-0812">Transmembrane</keyword>
<dbReference type="GO" id="GO:0022857">
    <property type="term" value="F:transmembrane transporter activity"/>
    <property type="evidence" value="ECO:0007669"/>
    <property type="project" value="UniProtKB-UniRule"/>
</dbReference>
<keyword evidence="1" id="KW-0813">Transport</keyword>
<dbReference type="STRING" id="1279009.ADICEAN_00585"/>
<evidence type="ECO:0000313" key="2">
    <source>
        <dbReference type="EMBL" id="EMR04299.1"/>
    </source>
</evidence>
<name>M7P144_9BACT</name>
<reference evidence="2 3" key="1">
    <citation type="journal article" date="2013" name="Genome Announc.">
        <title>Draft Genome Sequence of Cesiribacter andamanensis Strain AMV16T, Isolated from a Soil Sample from a Mud Volcano in the Andaman Islands, India.</title>
        <authorList>
            <person name="Shivaji S."/>
            <person name="Ara S."/>
            <person name="Begum Z."/>
            <person name="Srinivas T.N."/>
            <person name="Singh A."/>
            <person name="Kumar Pinnaka A."/>
        </authorList>
    </citation>
    <scope>NUCLEOTIDE SEQUENCE [LARGE SCALE GENOMIC DNA]</scope>
    <source>
        <strain evidence="2 3">AMV16</strain>
    </source>
</reference>
<sequence length="257" mass="29000">MSPFRLEKRHLLYLFLSALFLTNALLAELLGVKIFSLEASLGLPPAQLPLLPGYILDFNLTAGVMIWPVVFITTDLINEYFGREGVRRISFITAGLIVYAFAVIWAVTRLEPAAFWLELNSRDPEGQPFNINWAYTLIYQQGLGIIVGSITAFLLGQLLDAWVFQKLRRATGGRFLWLRATGSTVVSQLVDSLVVIYIAFYVFGNWPLQQILSVALLNYIYKFFVAVLLTPLLYPAHRAIDRYLAGTAPEQQPRIRA</sequence>
<dbReference type="AlphaFoldDB" id="M7P144"/>
<dbReference type="Proteomes" id="UP000011910">
    <property type="component" value="Unassembled WGS sequence"/>
</dbReference>
<organism evidence="2 3">
    <name type="scientific">Cesiribacter andamanensis AMV16</name>
    <dbReference type="NCBI Taxonomy" id="1279009"/>
    <lineage>
        <taxon>Bacteria</taxon>
        <taxon>Pseudomonadati</taxon>
        <taxon>Bacteroidota</taxon>
        <taxon>Cytophagia</taxon>
        <taxon>Cytophagales</taxon>
        <taxon>Cesiribacteraceae</taxon>
        <taxon>Cesiribacter</taxon>
    </lineage>
</organism>
<keyword evidence="1" id="KW-0472">Membrane</keyword>
<dbReference type="eggNOG" id="COG1738">
    <property type="taxonomic scope" value="Bacteria"/>
</dbReference>
<gene>
    <name evidence="2" type="primary">yhhQ</name>
    <name evidence="2" type="ORF">ADICEAN_00585</name>
</gene>
<dbReference type="OrthoDB" id="9805479at2"/>
<dbReference type="PATRIC" id="fig|1279009.4.peg.599"/>
<dbReference type="EMBL" id="AODQ01000008">
    <property type="protein sequence ID" value="EMR04299.1"/>
    <property type="molecule type" value="Genomic_DNA"/>
</dbReference>
<comment type="subcellular location">
    <subcellularLocation>
        <location evidence="1">Cell membrane</location>
        <topology evidence="1">Multi-pass membrane protein</topology>
    </subcellularLocation>
</comment>
<dbReference type="HAMAP" id="MF_02088">
    <property type="entry name" value="Q_prec_transport"/>
    <property type="match status" value="1"/>
</dbReference>
<accession>M7P144</accession>
<dbReference type="Pfam" id="PF02592">
    <property type="entry name" value="Vut_1"/>
    <property type="match status" value="1"/>
</dbReference>
<comment type="similarity">
    <text evidence="1">Belongs to the vitamin uptake transporter (VUT/ECF) (TC 2.A.88) family. Q precursor transporter subfamily.</text>
</comment>
<dbReference type="PANTHER" id="PTHR34300:SF2">
    <property type="entry name" value="QUEUOSINE PRECURSOR TRANSPORTER-RELATED"/>
    <property type="match status" value="1"/>
</dbReference>
<dbReference type="InterPro" id="IPR003744">
    <property type="entry name" value="YhhQ"/>
</dbReference>
<evidence type="ECO:0000313" key="3">
    <source>
        <dbReference type="Proteomes" id="UP000011910"/>
    </source>
</evidence>
<proteinExistence type="inferred from homology"/>
<feature type="transmembrane region" description="Helical" evidence="1">
    <location>
        <begin position="89"/>
        <end position="108"/>
    </location>
</feature>
<feature type="transmembrane region" description="Helical" evidence="1">
    <location>
        <begin position="51"/>
        <end position="77"/>
    </location>
</feature>
<feature type="transmembrane region" description="Helical" evidence="1">
    <location>
        <begin position="215"/>
        <end position="234"/>
    </location>
</feature>
<protein>
    <recommendedName>
        <fullName evidence="1">Probable queuosine precursor transporter</fullName>
        <shortName evidence="1">Q precursor transporter</shortName>
    </recommendedName>
</protein>
<keyword evidence="3" id="KW-1185">Reference proteome</keyword>
<comment type="function">
    <text evidence="1">Involved in the import of queuosine (Q) precursors, required for Q precursor salvage.</text>
</comment>
<evidence type="ECO:0000256" key="1">
    <source>
        <dbReference type="HAMAP-Rule" id="MF_02088"/>
    </source>
</evidence>
<dbReference type="RefSeq" id="WP_009193992.1">
    <property type="nucleotide sequence ID" value="NZ_AODQ01000008.1"/>
</dbReference>
<dbReference type="PANTHER" id="PTHR34300">
    <property type="entry name" value="QUEUOSINE PRECURSOR TRANSPORTER-RELATED"/>
    <property type="match status" value="1"/>
</dbReference>
<dbReference type="NCBIfam" id="TIGR00697">
    <property type="entry name" value="queuosine precursor transporter"/>
    <property type="match status" value="1"/>
</dbReference>
<feature type="transmembrane region" description="Helical" evidence="1">
    <location>
        <begin position="176"/>
        <end position="203"/>
    </location>
</feature>
<keyword evidence="1" id="KW-1133">Transmembrane helix</keyword>